<feature type="transmembrane region" description="Helical" evidence="2">
    <location>
        <begin position="216"/>
        <end position="236"/>
    </location>
</feature>
<dbReference type="PROSITE" id="PS50005">
    <property type="entry name" value="TPR"/>
    <property type="match status" value="2"/>
</dbReference>
<dbReference type="Proteomes" id="UP000192674">
    <property type="component" value="Unassembled WGS sequence"/>
</dbReference>
<dbReference type="InterPro" id="IPR011990">
    <property type="entry name" value="TPR-like_helical_dom_sf"/>
</dbReference>
<reference evidence="3 4" key="1">
    <citation type="submission" date="2017-04" db="EMBL/GenBank/DDBJ databases">
        <authorList>
            <person name="Afonso C.L."/>
            <person name="Miller P.J."/>
            <person name="Scott M.A."/>
            <person name="Spackman E."/>
            <person name="Goraichik I."/>
            <person name="Dimitrov K.M."/>
            <person name="Suarez D.L."/>
            <person name="Swayne D.E."/>
        </authorList>
    </citation>
    <scope>NUCLEOTIDE SEQUENCE [LARGE SCALE GENOMIC DNA]</scope>
    <source>
        <strain evidence="3 4">DSM 43828</strain>
    </source>
</reference>
<evidence type="ECO:0000256" key="2">
    <source>
        <dbReference type="SAM" id="Phobius"/>
    </source>
</evidence>
<feature type="transmembrane region" description="Helical" evidence="2">
    <location>
        <begin position="242"/>
        <end position="263"/>
    </location>
</feature>
<dbReference type="RefSeq" id="WP_051896946.1">
    <property type="nucleotide sequence ID" value="NZ_FWXV01000013.1"/>
</dbReference>
<dbReference type="InterPro" id="IPR019734">
    <property type="entry name" value="TPR_rpt"/>
</dbReference>
<evidence type="ECO:0000313" key="3">
    <source>
        <dbReference type="EMBL" id="SMD26078.1"/>
    </source>
</evidence>
<feature type="repeat" description="TPR" evidence="1">
    <location>
        <begin position="40"/>
        <end position="73"/>
    </location>
</feature>
<keyword evidence="2" id="KW-0472">Membrane</keyword>
<proteinExistence type="predicted"/>
<dbReference type="OrthoDB" id="3686302at2"/>
<feature type="repeat" description="TPR" evidence="1">
    <location>
        <begin position="140"/>
        <end position="173"/>
    </location>
</feature>
<protein>
    <submittedName>
        <fullName evidence="3">Tetratricopeptide repeat-containing protein</fullName>
    </submittedName>
</protein>
<sequence>MAEEPIAVALRRAADLTAAGNSDAAIHVVRGVLDEHPTHSEAWCHLGAAYLDAGDAESSLDAAKQAIRHGERSWGYRLASVALMELGRRDEAVVSAREAVRRDSQDWRCHVALAEALGTDDPQESFAAACRGIQLANNEARPFEVLGDAALRVHDKETARRAYYEAIKIDPANQHARTNLVRLGRPQLGTTTTPAQAEPLVQVHLGRIEELGLWLALRRASIGLAIGSLVLMLVGMDETYSVLGWFGLVLLLFVVFVVGSAWVKFARGVPVKKTLLDHRMLAVAAGLLGLSSVLLIVWTVLVALGAQTLNPLTIVLVTSVASVVVAALAIWRRSHPK</sequence>
<dbReference type="AlphaFoldDB" id="A0A1W2FWT1"/>
<keyword evidence="1" id="KW-0802">TPR repeat</keyword>
<keyword evidence="2" id="KW-1133">Transmembrane helix</keyword>
<accession>A0A1W2FWT1</accession>
<dbReference type="EMBL" id="FWXV01000013">
    <property type="protein sequence ID" value="SMD26078.1"/>
    <property type="molecule type" value="Genomic_DNA"/>
</dbReference>
<keyword evidence="2" id="KW-0812">Transmembrane</keyword>
<dbReference type="Gene3D" id="1.25.40.10">
    <property type="entry name" value="Tetratricopeptide repeat domain"/>
    <property type="match status" value="1"/>
</dbReference>
<evidence type="ECO:0000256" key="1">
    <source>
        <dbReference type="PROSITE-ProRule" id="PRU00339"/>
    </source>
</evidence>
<name>A0A1W2FWT1_KIBAR</name>
<gene>
    <name evidence="3" type="ORF">SAMN05661093_09658</name>
</gene>
<dbReference type="SUPFAM" id="SSF48452">
    <property type="entry name" value="TPR-like"/>
    <property type="match status" value="1"/>
</dbReference>
<feature type="transmembrane region" description="Helical" evidence="2">
    <location>
        <begin position="312"/>
        <end position="331"/>
    </location>
</feature>
<organism evidence="3 4">
    <name type="scientific">Kibdelosporangium aridum</name>
    <dbReference type="NCBI Taxonomy" id="2030"/>
    <lineage>
        <taxon>Bacteria</taxon>
        <taxon>Bacillati</taxon>
        <taxon>Actinomycetota</taxon>
        <taxon>Actinomycetes</taxon>
        <taxon>Pseudonocardiales</taxon>
        <taxon>Pseudonocardiaceae</taxon>
        <taxon>Kibdelosporangium</taxon>
    </lineage>
</organism>
<keyword evidence="4" id="KW-1185">Reference proteome</keyword>
<dbReference type="SMART" id="SM00028">
    <property type="entry name" value="TPR"/>
    <property type="match status" value="2"/>
</dbReference>
<feature type="transmembrane region" description="Helical" evidence="2">
    <location>
        <begin position="283"/>
        <end position="306"/>
    </location>
</feature>
<evidence type="ECO:0000313" key="4">
    <source>
        <dbReference type="Proteomes" id="UP000192674"/>
    </source>
</evidence>
<dbReference type="Pfam" id="PF13432">
    <property type="entry name" value="TPR_16"/>
    <property type="match status" value="1"/>
</dbReference>